<reference evidence="3" key="1">
    <citation type="submission" date="2016-10" db="EMBL/GenBank/DDBJ databases">
        <authorList>
            <person name="Varghese N."/>
            <person name="Submissions S."/>
        </authorList>
    </citation>
    <scope>NUCLEOTIDE SEQUENCE [LARGE SCALE GENOMIC DNA]</scope>
    <source>
        <strain evidence="3">DSM 15718</strain>
    </source>
</reference>
<organism evidence="2 3">
    <name type="scientific">Flavobacterium degerlachei</name>
    <dbReference type="NCBI Taxonomy" id="229203"/>
    <lineage>
        <taxon>Bacteria</taxon>
        <taxon>Pseudomonadati</taxon>
        <taxon>Bacteroidota</taxon>
        <taxon>Flavobacteriia</taxon>
        <taxon>Flavobacteriales</taxon>
        <taxon>Flavobacteriaceae</taxon>
        <taxon>Flavobacterium</taxon>
    </lineage>
</organism>
<evidence type="ECO:0000313" key="2">
    <source>
        <dbReference type="EMBL" id="SDX72898.1"/>
    </source>
</evidence>
<keyword evidence="1" id="KW-0812">Transmembrane</keyword>
<protein>
    <submittedName>
        <fullName evidence="2">Uncharacterized protein</fullName>
    </submittedName>
</protein>
<dbReference type="EMBL" id="FNMV01000014">
    <property type="protein sequence ID" value="SDX72898.1"/>
    <property type="molecule type" value="Genomic_DNA"/>
</dbReference>
<keyword evidence="1" id="KW-1133">Transmembrane helix</keyword>
<accession>A0A1H3E3N0</accession>
<keyword evidence="3" id="KW-1185">Reference proteome</keyword>
<evidence type="ECO:0000313" key="3">
    <source>
        <dbReference type="Proteomes" id="UP000198569"/>
    </source>
</evidence>
<name>A0A1H3E3N0_9FLAO</name>
<keyword evidence="1" id="KW-0472">Membrane</keyword>
<dbReference type="AlphaFoldDB" id="A0A1H3E3N0"/>
<gene>
    <name evidence="2" type="ORF">SAMN05444338_11420</name>
</gene>
<sequence length="95" mass="11158">MITSKHYISPINGDYAPTKKLTRPIKGKCFIIYTLFYFIHGNHKVKNYKLILKDKVHERENMEVDVKNYNFILFSGYNFNSSISLLILLSVRSLI</sequence>
<feature type="transmembrane region" description="Helical" evidence="1">
    <location>
        <begin position="71"/>
        <end position="91"/>
    </location>
</feature>
<proteinExistence type="predicted"/>
<evidence type="ECO:0000256" key="1">
    <source>
        <dbReference type="SAM" id="Phobius"/>
    </source>
</evidence>
<dbReference type="Proteomes" id="UP000198569">
    <property type="component" value="Unassembled WGS sequence"/>
</dbReference>